<dbReference type="Proteomes" id="UP000253742">
    <property type="component" value="Unassembled WGS sequence"/>
</dbReference>
<protein>
    <recommendedName>
        <fullName evidence="3">Membrane dipeptidase</fullName>
    </recommendedName>
</protein>
<dbReference type="InterPro" id="IPR008257">
    <property type="entry name" value="Pept_M19"/>
</dbReference>
<evidence type="ECO:0000313" key="2">
    <source>
        <dbReference type="Proteomes" id="UP000253742"/>
    </source>
</evidence>
<accession>A0A369V065</accession>
<reference evidence="1 2" key="1">
    <citation type="submission" date="2018-07" db="EMBL/GenBank/DDBJ databases">
        <title>Genome guided investigation of antibiotics producing actinomycetales strain isolated from a Macau mangrove ecosystem.</title>
        <authorList>
            <person name="Hu D."/>
        </authorList>
    </citation>
    <scope>NUCLEOTIDE SEQUENCE [LARGE SCALE GENOMIC DNA]</scope>
    <source>
        <strain evidence="1 2">2297</strain>
    </source>
</reference>
<dbReference type="GO" id="GO:0006508">
    <property type="term" value="P:proteolysis"/>
    <property type="evidence" value="ECO:0007669"/>
    <property type="project" value="InterPro"/>
</dbReference>
<dbReference type="PANTHER" id="PTHR10443">
    <property type="entry name" value="MICROSOMAL DIPEPTIDASE"/>
    <property type="match status" value="1"/>
</dbReference>
<sequence length="336" mass="36879">MINSYVGGATYDVMAHHAMPGNRAAVLRDVYLPRWRAGKLDGAVVQISNWRMAGMYFAEVARSEGNITYCTTRADFDSRPEGSFGLFLSLEGHGELAGDLEALYTLDQLGITTFTFSHNLQNLLCTGSNERFGEGGFSHLGKQTLRELENTSLMVDLVHMSRASFWDALDLYDGDLFVSHSNADALCPHPRNLTDDQIKAVAERNGVVGLNTFRGYVSPDPMKATLSDLLDHAMHMYDLVGPEHISVGADYCESPVEMLVPILDMVDPEGAHGIKGRARELYEFGPDGIEDAGHLGNLATGLADRGLTQGEIDLICGESYLRMLERARPKGSEHHD</sequence>
<dbReference type="PANTHER" id="PTHR10443:SF12">
    <property type="entry name" value="DIPEPTIDASE"/>
    <property type="match status" value="1"/>
</dbReference>
<organism evidence="1 2">
    <name type="scientific">Streptomyces parvulus</name>
    <dbReference type="NCBI Taxonomy" id="146923"/>
    <lineage>
        <taxon>Bacteria</taxon>
        <taxon>Bacillati</taxon>
        <taxon>Actinomycetota</taxon>
        <taxon>Actinomycetes</taxon>
        <taxon>Kitasatosporales</taxon>
        <taxon>Streptomycetaceae</taxon>
        <taxon>Streptomyces</taxon>
    </lineage>
</organism>
<proteinExistence type="predicted"/>
<dbReference type="AlphaFoldDB" id="A0A369V065"/>
<evidence type="ECO:0000313" key="1">
    <source>
        <dbReference type="EMBL" id="RDD85280.1"/>
    </source>
</evidence>
<dbReference type="OrthoDB" id="9804920at2"/>
<dbReference type="PROSITE" id="PS51365">
    <property type="entry name" value="RENAL_DIPEPTIDASE_2"/>
    <property type="match status" value="1"/>
</dbReference>
<dbReference type="SUPFAM" id="SSF51556">
    <property type="entry name" value="Metallo-dependent hydrolases"/>
    <property type="match status" value="1"/>
</dbReference>
<dbReference type="RefSeq" id="WP_114532048.1">
    <property type="nucleotide sequence ID" value="NZ_QQBH01000028.1"/>
</dbReference>
<dbReference type="Pfam" id="PF01244">
    <property type="entry name" value="Peptidase_M19"/>
    <property type="match status" value="1"/>
</dbReference>
<evidence type="ECO:0008006" key="3">
    <source>
        <dbReference type="Google" id="ProtNLM"/>
    </source>
</evidence>
<name>A0A369V065_9ACTN</name>
<dbReference type="EMBL" id="QQBH01000028">
    <property type="protein sequence ID" value="RDD85280.1"/>
    <property type="molecule type" value="Genomic_DNA"/>
</dbReference>
<comment type="caution">
    <text evidence="1">The sequence shown here is derived from an EMBL/GenBank/DDBJ whole genome shotgun (WGS) entry which is preliminary data.</text>
</comment>
<dbReference type="GO" id="GO:0070573">
    <property type="term" value="F:metallodipeptidase activity"/>
    <property type="evidence" value="ECO:0007669"/>
    <property type="project" value="InterPro"/>
</dbReference>
<gene>
    <name evidence="1" type="ORF">DVZ84_30650</name>
</gene>
<dbReference type="InterPro" id="IPR032466">
    <property type="entry name" value="Metal_Hydrolase"/>
</dbReference>
<dbReference type="Gene3D" id="3.20.20.140">
    <property type="entry name" value="Metal-dependent hydrolases"/>
    <property type="match status" value="1"/>
</dbReference>